<proteinExistence type="predicted"/>
<gene>
    <name evidence="1" type="ORF">BMT91_26260</name>
</gene>
<dbReference type="Proteomes" id="UP000188855">
    <property type="component" value="Unassembled WGS sequence"/>
</dbReference>
<accession>A0AAX0K7M9</accession>
<evidence type="ECO:0000313" key="2">
    <source>
        <dbReference type="Proteomes" id="UP000188855"/>
    </source>
</evidence>
<evidence type="ECO:0000313" key="1">
    <source>
        <dbReference type="EMBL" id="OOK22053.1"/>
    </source>
</evidence>
<dbReference type="EMBL" id="MPAF01000136">
    <property type="protein sequence ID" value="OOK22053.1"/>
    <property type="molecule type" value="Genomic_DNA"/>
</dbReference>
<organism evidence="1 2">
    <name type="scientific">Escherichia coli</name>
    <dbReference type="NCBI Taxonomy" id="562"/>
    <lineage>
        <taxon>Bacteria</taxon>
        <taxon>Pseudomonadati</taxon>
        <taxon>Pseudomonadota</taxon>
        <taxon>Gammaproteobacteria</taxon>
        <taxon>Enterobacterales</taxon>
        <taxon>Enterobacteriaceae</taxon>
        <taxon>Escherichia</taxon>
    </lineage>
</organism>
<feature type="non-terminal residue" evidence="1">
    <location>
        <position position="1"/>
    </location>
</feature>
<protein>
    <submittedName>
        <fullName evidence="1">Uncharacterized protein</fullName>
    </submittedName>
</protein>
<sequence length="77" mass="8403">TIEHQGAFPARTNHGDGLRADKCRNRGGLVDLRRVPAFVGTQTIPMVSSCRKRALMFYRIDGYMSRLSAAGGALHGD</sequence>
<comment type="caution">
    <text evidence="1">The sequence shown here is derived from an EMBL/GenBank/DDBJ whole genome shotgun (WGS) entry which is preliminary data.</text>
</comment>
<dbReference type="AlphaFoldDB" id="A0AAX0K7M9"/>
<name>A0AAX0K7M9_ECOLX</name>
<dbReference type="RefSeq" id="WP_213055509.1">
    <property type="nucleotide sequence ID" value="NZ_MPAF01000136.1"/>
</dbReference>
<reference evidence="1 2" key="1">
    <citation type="submission" date="2016-10" db="EMBL/GenBank/DDBJ databases">
        <title>Whole genome sequences of antibiotic resistant commensal Escherichia coli from healthy Australian adults.</title>
        <authorList>
            <person name="Moran R.A."/>
            <person name="Anantham S."/>
            <person name="Nigro S.J."/>
            <person name="Holt K.E."/>
            <person name="Hall R.M."/>
        </authorList>
    </citation>
    <scope>NUCLEOTIDE SEQUENCE [LARGE SCALE GENOMIC DNA]</scope>
    <source>
        <strain evidence="1 2">2.3-R4</strain>
    </source>
</reference>